<sequence>MTVSMTYPVRAFKIIYVLHRLGLLEQVKANPKRAALVFLVPHSGLKGFERQDIISDGVSPHSIKDIHDIGPAAVKTFADKYGIKTVDKLKTAVDLFKQEKVKMKEKKHRSDWLRAVRSWGKHVELNKTENIAMMKNIPQYISPSD</sequence>
<dbReference type="KEGG" id="pif:PITG_07659"/>
<reference evidence="2" key="1">
    <citation type="journal article" date="2009" name="Nature">
        <title>Genome sequence and analysis of the Irish potato famine pathogen Phytophthora infestans.</title>
        <authorList>
            <consortium name="The Broad Institute Genome Sequencing Platform"/>
            <person name="Haas B.J."/>
            <person name="Kamoun S."/>
            <person name="Zody M.C."/>
            <person name="Jiang R.H."/>
            <person name="Handsaker R.E."/>
            <person name="Cano L.M."/>
            <person name="Grabherr M."/>
            <person name="Kodira C.D."/>
            <person name="Raffaele S."/>
            <person name="Torto-Alalibo T."/>
            <person name="Bozkurt T.O."/>
            <person name="Ah-Fong A.M."/>
            <person name="Alvarado L."/>
            <person name="Anderson V.L."/>
            <person name="Armstrong M.R."/>
            <person name="Avrova A."/>
            <person name="Baxter L."/>
            <person name="Beynon J."/>
            <person name="Boevink P.C."/>
            <person name="Bollmann S.R."/>
            <person name="Bos J.I."/>
            <person name="Bulone V."/>
            <person name="Cai G."/>
            <person name="Cakir C."/>
            <person name="Carrington J.C."/>
            <person name="Chawner M."/>
            <person name="Conti L."/>
            <person name="Costanzo S."/>
            <person name="Ewan R."/>
            <person name="Fahlgren N."/>
            <person name="Fischbach M.A."/>
            <person name="Fugelstad J."/>
            <person name="Gilroy E.M."/>
            <person name="Gnerre S."/>
            <person name="Green P.J."/>
            <person name="Grenville-Briggs L.J."/>
            <person name="Griffith J."/>
            <person name="Grunwald N.J."/>
            <person name="Horn K."/>
            <person name="Horner N.R."/>
            <person name="Hu C.H."/>
            <person name="Huitema E."/>
            <person name="Jeong D.H."/>
            <person name="Jones A.M."/>
            <person name="Jones J.D."/>
            <person name="Jones R.W."/>
            <person name="Karlsson E.K."/>
            <person name="Kunjeti S.G."/>
            <person name="Lamour K."/>
            <person name="Liu Z."/>
            <person name="Ma L."/>
            <person name="Maclean D."/>
            <person name="Chibucos M.C."/>
            <person name="McDonald H."/>
            <person name="McWalters J."/>
            <person name="Meijer H.J."/>
            <person name="Morgan W."/>
            <person name="Morris P.F."/>
            <person name="Munro C.A."/>
            <person name="O'Neill K."/>
            <person name="Ospina-Giraldo M."/>
            <person name="Pinzon A."/>
            <person name="Pritchard L."/>
            <person name="Ramsahoye B."/>
            <person name="Ren Q."/>
            <person name="Restrepo S."/>
            <person name="Roy S."/>
            <person name="Sadanandom A."/>
            <person name="Savidor A."/>
            <person name="Schornack S."/>
            <person name="Schwartz D.C."/>
            <person name="Schumann U.D."/>
            <person name="Schwessinger B."/>
            <person name="Seyer L."/>
            <person name="Sharpe T."/>
            <person name="Silvar C."/>
            <person name="Song J."/>
            <person name="Studholme D.J."/>
            <person name="Sykes S."/>
            <person name="Thines M."/>
            <person name="van de Vondervoort P.J."/>
            <person name="Phuntumart V."/>
            <person name="Wawra S."/>
            <person name="Weide R."/>
            <person name="Win J."/>
            <person name="Young C."/>
            <person name="Zhou S."/>
            <person name="Fry W."/>
            <person name="Meyers B.C."/>
            <person name="van West P."/>
            <person name="Ristaino J."/>
            <person name="Govers F."/>
            <person name="Birch P.R."/>
            <person name="Whisson S.C."/>
            <person name="Judelson H.S."/>
            <person name="Nusbaum C."/>
        </authorList>
    </citation>
    <scope>NUCLEOTIDE SEQUENCE [LARGE SCALE GENOMIC DNA]</scope>
    <source>
        <strain evidence="2">T30-4</strain>
    </source>
</reference>
<keyword evidence="2" id="KW-1185">Reference proteome</keyword>
<dbReference type="VEuPathDB" id="FungiDB:PITG_07659"/>
<name>D0N8U4_PHYIT</name>
<gene>
    <name evidence="1" type="ORF">PITG_07659</name>
</gene>
<protein>
    <submittedName>
        <fullName evidence="1">Uncharacterized protein</fullName>
    </submittedName>
</protein>
<dbReference type="InParanoid" id="D0N8U4"/>
<accession>D0N8U4</accession>
<dbReference type="Proteomes" id="UP000006643">
    <property type="component" value="Unassembled WGS sequence"/>
</dbReference>
<dbReference type="EMBL" id="DS028128">
    <property type="protein sequence ID" value="EEY53979.1"/>
    <property type="molecule type" value="Genomic_DNA"/>
</dbReference>
<dbReference type="HOGENOM" id="CLU_1790689_0_0_1"/>
<evidence type="ECO:0000313" key="2">
    <source>
        <dbReference type="Proteomes" id="UP000006643"/>
    </source>
</evidence>
<dbReference type="GeneID" id="9462699"/>
<dbReference type="OMA" id="TENIAMM"/>
<dbReference type="RefSeq" id="XP_002904610.1">
    <property type="nucleotide sequence ID" value="XM_002904564.1"/>
</dbReference>
<organism evidence="1 2">
    <name type="scientific">Phytophthora infestans (strain T30-4)</name>
    <name type="common">Potato late blight agent</name>
    <dbReference type="NCBI Taxonomy" id="403677"/>
    <lineage>
        <taxon>Eukaryota</taxon>
        <taxon>Sar</taxon>
        <taxon>Stramenopiles</taxon>
        <taxon>Oomycota</taxon>
        <taxon>Peronosporomycetes</taxon>
        <taxon>Peronosporales</taxon>
        <taxon>Peronosporaceae</taxon>
        <taxon>Phytophthora</taxon>
    </lineage>
</organism>
<dbReference type="OrthoDB" id="128171at2759"/>
<dbReference type="AlphaFoldDB" id="D0N8U4"/>
<proteinExistence type="predicted"/>
<evidence type="ECO:0000313" key="1">
    <source>
        <dbReference type="EMBL" id="EEY53979.1"/>
    </source>
</evidence>